<keyword evidence="4" id="KW-1185">Reference proteome</keyword>
<feature type="signal peptide" evidence="1">
    <location>
        <begin position="1"/>
        <end position="20"/>
    </location>
</feature>
<evidence type="ECO:0000259" key="2">
    <source>
        <dbReference type="Pfam" id="PF13568"/>
    </source>
</evidence>
<proteinExistence type="predicted"/>
<protein>
    <submittedName>
        <fullName evidence="3">PorT family protein</fullName>
    </submittedName>
</protein>
<name>A0ABY6J7M5_9BACT</name>
<gene>
    <name evidence="3" type="ORF">MKQ68_11300</name>
</gene>
<evidence type="ECO:0000256" key="1">
    <source>
        <dbReference type="SAM" id="SignalP"/>
    </source>
</evidence>
<dbReference type="Pfam" id="PF13568">
    <property type="entry name" value="OMP_b-brl_2"/>
    <property type="match status" value="1"/>
</dbReference>
<feature type="chain" id="PRO_5046407977" evidence="1">
    <location>
        <begin position="21"/>
        <end position="246"/>
    </location>
</feature>
<organism evidence="3 4">
    <name type="scientific">Chitinophaga horti</name>
    <dbReference type="NCBI Taxonomy" id="2920382"/>
    <lineage>
        <taxon>Bacteria</taxon>
        <taxon>Pseudomonadati</taxon>
        <taxon>Bacteroidota</taxon>
        <taxon>Chitinophagia</taxon>
        <taxon>Chitinophagales</taxon>
        <taxon>Chitinophagaceae</taxon>
        <taxon>Chitinophaga</taxon>
    </lineage>
</organism>
<dbReference type="RefSeq" id="WP_264283385.1">
    <property type="nucleotide sequence ID" value="NZ_CP107006.1"/>
</dbReference>
<feature type="domain" description="Outer membrane protein beta-barrel" evidence="2">
    <location>
        <begin position="19"/>
        <end position="222"/>
    </location>
</feature>
<evidence type="ECO:0000313" key="3">
    <source>
        <dbReference type="EMBL" id="UYQ95688.1"/>
    </source>
</evidence>
<dbReference type="EMBL" id="CP107006">
    <property type="protein sequence ID" value="UYQ95688.1"/>
    <property type="molecule type" value="Genomic_DNA"/>
</dbReference>
<dbReference type="InterPro" id="IPR025665">
    <property type="entry name" value="Beta-barrel_OMP_2"/>
</dbReference>
<evidence type="ECO:0000313" key="4">
    <source>
        <dbReference type="Proteomes" id="UP001162741"/>
    </source>
</evidence>
<dbReference type="Proteomes" id="UP001162741">
    <property type="component" value="Chromosome"/>
</dbReference>
<sequence length="246" mass="27925">MFKFTFYTFLILLGPMYSFAQQQPQSTPLKHAVEIHYNVGGLSPIPLPATIRKIHSYSPGFSPGLGYELQYKVASHWSLAAGVRLDVKAMRIKDSVQYFHTLIKVDSSEFEGNFSGTNFTDCRNVYLTLPITMIYHLGDNWRFKGGAYLSWLIHPYFQGDVSNGYIRKGNSLGEKVNIQSATFDFSTEQRTFDMGLQVGAQRQLGKYWFVKADLQWGLRRVFPSSFRGMDFAMYNVFGSVGAGIQL</sequence>
<keyword evidence="1" id="KW-0732">Signal</keyword>
<reference evidence="3" key="1">
    <citation type="submission" date="2022-10" db="EMBL/GenBank/DDBJ databases">
        <title>Chitinophaga sp. nov., isolated from soil.</title>
        <authorList>
            <person name="Jeon C.O."/>
        </authorList>
    </citation>
    <scope>NUCLEOTIDE SEQUENCE</scope>
    <source>
        <strain evidence="3">R8</strain>
    </source>
</reference>
<accession>A0ABY6J7M5</accession>